<dbReference type="eggNOG" id="ENOG502T813">
    <property type="taxonomic scope" value="Eukaryota"/>
</dbReference>
<reference evidence="2 3" key="1">
    <citation type="journal article" date="2012" name="BMC Genomics">
        <title>Sequencing the genome of Marssonina brunnea reveals fungus-poplar co-evolution.</title>
        <authorList>
            <person name="Zhu S."/>
            <person name="Cao Y.-Z."/>
            <person name="Jiang C."/>
            <person name="Tan B.-Y."/>
            <person name="Wang Z."/>
            <person name="Feng S."/>
            <person name="Zhang L."/>
            <person name="Su X.-H."/>
            <person name="Brejova B."/>
            <person name="Vinar T."/>
            <person name="Xu M."/>
            <person name="Wang M.-X."/>
            <person name="Zhang S.-G."/>
            <person name="Huang M.-R."/>
            <person name="Wu R."/>
            <person name="Zhou Y."/>
        </authorList>
    </citation>
    <scope>NUCLEOTIDE SEQUENCE [LARGE SCALE GENOMIC DNA]</scope>
    <source>
        <strain evidence="2 3">MB_m1</strain>
    </source>
</reference>
<feature type="chain" id="PRO_5003854905" evidence="1">
    <location>
        <begin position="21"/>
        <end position="153"/>
    </location>
</feature>
<proteinExistence type="predicted"/>
<dbReference type="OrthoDB" id="3786098at2759"/>
<keyword evidence="3" id="KW-1185">Reference proteome</keyword>
<feature type="signal peptide" evidence="1">
    <location>
        <begin position="1"/>
        <end position="20"/>
    </location>
</feature>
<dbReference type="Proteomes" id="UP000006753">
    <property type="component" value="Unassembled WGS sequence"/>
</dbReference>
<dbReference type="AlphaFoldDB" id="K1X3X7"/>
<dbReference type="KEGG" id="mbe:MBM_06629"/>
<dbReference type="GeneID" id="18762564"/>
<evidence type="ECO:0000256" key="1">
    <source>
        <dbReference type="SAM" id="SignalP"/>
    </source>
</evidence>
<dbReference type="EMBL" id="JH921442">
    <property type="protein sequence ID" value="EKD15413.1"/>
    <property type="molecule type" value="Genomic_DNA"/>
</dbReference>
<name>K1X3X7_MARBU</name>
<protein>
    <submittedName>
        <fullName evidence="2">Uncharacterized protein</fullName>
    </submittedName>
</protein>
<evidence type="ECO:0000313" key="3">
    <source>
        <dbReference type="Proteomes" id="UP000006753"/>
    </source>
</evidence>
<accession>K1X3X7</accession>
<dbReference type="InParanoid" id="K1X3X7"/>
<gene>
    <name evidence="2" type="ORF">MBM_06629</name>
</gene>
<dbReference type="HOGENOM" id="CLU_1713655_0_0_1"/>
<keyword evidence="1" id="KW-0732">Signal</keyword>
<evidence type="ECO:0000313" key="2">
    <source>
        <dbReference type="EMBL" id="EKD15413.1"/>
    </source>
</evidence>
<sequence length="153" mass="16647">MMFIKPIVAAAVLSVSVVTAAPADLSARQDNRQISLCIDPNRSDCWDFTWTAGRCSDLSSNLDDKITSIDTRDVSCQFYRDHGCSGPYFTYDGIHCEIGIHSIGRLSPIQTDFSMATEKATAVQKDVILLDSGGHGTLEILKVVKIFDDAGVT</sequence>
<organism evidence="2 3">
    <name type="scientific">Marssonina brunnea f. sp. multigermtubi (strain MB_m1)</name>
    <name type="common">Marssonina leaf spot fungus</name>
    <dbReference type="NCBI Taxonomy" id="1072389"/>
    <lineage>
        <taxon>Eukaryota</taxon>
        <taxon>Fungi</taxon>
        <taxon>Dikarya</taxon>
        <taxon>Ascomycota</taxon>
        <taxon>Pezizomycotina</taxon>
        <taxon>Leotiomycetes</taxon>
        <taxon>Helotiales</taxon>
        <taxon>Drepanopezizaceae</taxon>
        <taxon>Drepanopeziza</taxon>
    </lineage>
</organism>